<evidence type="ECO:0000256" key="3">
    <source>
        <dbReference type="ARBA" id="ARBA00010883"/>
    </source>
</evidence>
<evidence type="ECO:0000313" key="11">
    <source>
        <dbReference type="Proteomes" id="UP001162131"/>
    </source>
</evidence>
<dbReference type="AlphaFoldDB" id="A0AAU9KI32"/>
<organism evidence="10 11">
    <name type="scientific">Blepharisma stoltei</name>
    <dbReference type="NCBI Taxonomy" id="1481888"/>
    <lineage>
        <taxon>Eukaryota</taxon>
        <taxon>Sar</taxon>
        <taxon>Alveolata</taxon>
        <taxon>Ciliophora</taxon>
        <taxon>Postciliodesmatophora</taxon>
        <taxon>Heterotrichea</taxon>
        <taxon>Heterotrichida</taxon>
        <taxon>Blepharismidae</taxon>
        <taxon>Blepharisma</taxon>
    </lineage>
</organism>
<feature type="compositionally biased region" description="Basic and acidic residues" evidence="8">
    <location>
        <begin position="116"/>
        <end position="128"/>
    </location>
</feature>
<gene>
    <name evidence="10" type="ORF">BSTOLATCC_MIC57785</name>
</gene>
<keyword evidence="4" id="KW-0813">Transport</keyword>
<evidence type="ECO:0000256" key="8">
    <source>
        <dbReference type="SAM" id="MobiDB-lite"/>
    </source>
</evidence>
<evidence type="ECO:0000259" key="9">
    <source>
        <dbReference type="PROSITE" id="PS50195"/>
    </source>
</evidence>
<accession>A0AAU9KI32</accession>
<dbReference type="PANTHER" id="PTHR45949:SF2">
    <property type="entry name" value="SORTING NEXIN-4"/>
    <property type="match status" value="1"/>
</dbReference>
<dbReference type="CDD" id="cd06093">
    <property type="entry name" value="PX_domain"/>
    <property type="match status" value="1"/>
</dbReference>
<evidence type="ECO:0000256" key="2">
    <source>
        <dbReference type="ARBA" id="ARBA00004496"/>
    </source>
</evidence>
<name>A0AAU9KI32_9CILI</name>
<evidence type="ECO:0000256" key="6">
    <source>
        <dbReference type="ARBA" id="ARBA00023121"/>
    </source>
</evidence>
<dbReference type="GO" id="GO:0005769">
    <property type="term" value="C:early endosome"/>
    <property type="evidence" value="ECO:0007669"/>
    <property type="project" value="TreeGrafter"/>
</dbReference>
<keyword evidence="5" id="KW-0963">Cytoplasm</keyword>
<comment type="subcellular location">
    <subcellularLocation>
        <location evidence="2">Cytoplasm</location>
    </subcellularLocation>
    <subcellularLocation>
        <location evidence="1">Membrane</location>
        <topology evidence="1">Peripheral membrane protein</topology>
    </subcellularLocation>
</comment>
<feature type="compositionally biased region" description="Basic and acidic residues" evidence="8">
    <location>
        <begin position="65"/>
        <end position="85"/>
    </location>
</feature>
<feature type="domain" description="PX" evidence="9">
    <location>
        <begin position="184"/>
        <end position="294"/>
    </location>
</feature>
<keyword evidence="6" id="KW-0446">Lipid-binding</keyword>
<dbReference type="Gene3D" id="3.30.1520.10">
    <property type="entry name" value="Phox-like domain"/>
    <property type="match status" value="1"/>
</dbReference>
<dbReference type="PROSITE" id="PS50195">
    <property type="entry name" value="PX"/>
    <property type="match status" value="1"/>
</dbReference>
<dbReference type="GO" id="GO:0032456">
    <property type="term" value="P:endocytic recycling"/>
    <property type="evidence" value="ECO:0007669"/>
    <property type="project" value="TreeGrafter"/>
</dbReference>
<comment type="caution">
    <text evidence="10">The sequence shown here is derived from an EMBL/GenBank/DDBJ whole genome shotgun (WGS) entry which is preliminary data.</text>
</comment>
<dbReference type="InterPro" id="IPR001683">
    <property type="entry name" value="PX_dom"/>
</dbReference>
<sequence length="575" mass="66659">MDPDLQDESERPQKRAFLREQIINKGYSPEEFTDYCDILRGADIDLWTLAELKECVRNFQAMQAKKADEEKNNNEEPENKHDKEPNLSQPSNQSLEEEKFPVTKKPNQNESITTEKPQENIEETKEVTETSNQGQSEPTEQKNDQQLEVKQEPQRTLSSFEDPKTYFLNALKTTDNQLSKEISPDVHVGCPEYSTGGMFSTTKINFPITTKPFNWKVKRQEDDFVWLKGILGTCFPTSYLPPNPPKRVIGAHGEENQEKQQAYLQHFLSTIVRNPLFKRSQFLLGFLKEDDPKEFSKLKKQASKVKKPQNYSEFLTLDGYLACDPKHDEKENANIEDYLKNTQILKKKLKRQTDSLCEAINNVAAMILDIARSFEALENLQDKFPGIPGVKPLYNSLKTSFALWSDRENESAEIVKNYCNFFFKYEYNEVIPLIELAKDKEIKCAAYQKALQKLKSRKEKLWQVKDISKWGLSPEALNNPQALLEDKEAAFAKMMAKETKELEKLRDDFAFYNYQVKSETARVFIDNQAKENAHFTEFGRVFSDYTTKLHELWADLVATLTQVRHECIQAFHNVS</sequence>
<evidence type="ECO:0000256" key="5">
    <source>
        <dbReference type="ARBA" id="ARBA00022490"/>
    </source>
</evidence>
<dbReference type="GO" id="GO:0000422">
    <property type="term" value="P:autophagy of mitochondrion"/>
    <property type="evidence" value="ECO:0007669"/>
    <property type="project" value="TreeGrafter"/>
</dbReference>
<dbReference type="GO" id="GO:0015031">
    <property type="term" value="P:protein transport"/>
    <property type="evidence" value="ECO:0007669"/>
    <property type="project" value="TreeGrafter"/>
</dbReference>
<dbReference type="SMART" id="SM00312">
    <property type="entry name" value="PX"/>
    <property type="match status" value="1"/>
</dbReference>
<reference evidence="10" key="1">
    <citation type="submission" date="2021-09" db="EMBL/GenBank/DDBJ databases">
        <authorList>
            <consortium name="AG Swart"/>
            <person name="Singh M."/>
            <person name="Singh A."/>
            <person name="Seah K."/>
            <person name="Emmerich C."/>
        </authorList>
    </citation>
    <scope>NUCLEOTIDE SEQUENCE</scope>
    <source>
        <strain evidence="10">ATCC30299</strain>
    </source>
</reference>
<dbReference type="GO" id="GO:0034727">
    <property type="term" value="P:piecemeal microautophagy of the nucleus"/>
    <property type="evidence" value="ECO:0007669"/>
    <property type="project" value="TreeGrafter"/>
</dbReference>
<dbReference type="GO" id="GO:0000407">
    <property type="term" value="C:phagophore assembly site"/>
    <property type="evidence" value="ECO:0007669"/>
    <property type="project" value="TreeGrafter"/>
</dbReference>
<dbReference type="PANTHER" id="PTHR45949">
    <property type="entry name" value="SORTING NEXIN-4"/>
    <property type="match status" value="1"/>
</dbReference>
<feature type="compositionally biased region" description="Basic and acidic residues" evidence="8">
    <location>
        <begin position="139"/>
        <end position="153"/>
    </location>
</feature>
<feature type="region of interest" description="Disordered" evidence="8">
    <location>
        <begin position="63"/>
        <end position="162"/>
    </location>
</feature>
<dbReference type="GO" id="GO:0035091">
    <property type="term" value="F:phosphatidylinositol binding"/>
    <property type="evidence" value="ECO:0007669"/>
    <property type="project" value="InterPro"/>
</dbReference>
<evidence type="ECO:0000256" key="4">
    <source>
        <dbReference type="ARBA" id="ARBA00022448"/>
    </source>
</evidence>
<dbReference type="GO" id="GO:0016020">
    <property type="term" value="C:membrane"/>
    <property type="evidence" value="ECO:0007669"/>
    <property type="project" value="UniProtKB-SubCell"/>
</dbReference>
<dbReference type="Pfam" id="PF00787">
    <property type="entry name" value="PX"/>
    <property type="match status" value="1"/>
</dbReference>
<evidence type="ECO:0000256" key="7">
    <source>
        <dbReference type="ARBA" id="ARBA00023136"/>
    </source>
</evidence>
<dbReference type="Proteomes" id="UP001162131">
    <property type="component" value="Unassembled WGS sequence"/>
</dbReference>
<dbReference type="InterPro" id="IPR036871">
    <property type="entry name" value="PX_dom_sf"/>
</dbReference>
<evidence type="ECO:0000256" key="1">
    <source>
        <dbReference type="ARBA" id="ARBA00004170"/>
    </source>
</evidence>
<feature type="compositionally biased region" description="Polar residues" evidence="8">
    <location>
        <begin position="105"/>
        <end position="115"/>
    </location>
</feature>
<protein>
    <recommendedName>
        <fullName evidence="9">PX domain-containing protein</fullName>
    </recommendedName>
</protein>
<keyword evidence="11" id="KW-1185">Reference proteome</keyword>
<dbReference type="SUPFAM" id="SSF64268">
    <property type="entry name" value="PX domain"/>
    <property type="match status" value="1"/>
</dbReference>
<evidence type="ECO:0000313" key="10">
    <source>
        <dbReference type="EMBL" id="CAG9332964.1"/>
    </source>
</evidence>
<dbReference type="EMBL" id="CAJZBQ010000056">
    <property type="protein sequence ID" value="CAG9332964.1"/>
    <property type="molecule type" value="Genomic_DNA"/>
</dbReference>
<keyword evidence="7" id="KW-0472">Membrane</keyword>
<comment type="similarity">
    <text evidence="3">Belongs to the sorting nexin family.</text>
</comment>
<proteinExistence type="inferred from homology"/>
<feature type="compositionally biased region" description="Polar residues" evidence="8">
    <location>
        <begin position="129"/>
        <end position="138"/>
    </location>
</feature>
<dbReference type="GO" id="GO:0061709">
    <property type="term" value="P:reticulophagy"/>
    <property type="evidence" value="ECO:0007669"/>
    <property type="project" value="TreeGrafter"/>
</dbReference>